<sequence>MKEWIVIHQIKALYNHGNGLSERQIAKALGISRNTVSKYLKLPEPAITTLLSDTDRVKKLDDHRDYIIQQLQTYPGLSAVKVLRKLKAKVDDMAVSDRSVRRYIQALKQEISFKQSRYYEPVLDMIPGEQCQVDGGELRGVMIGGRETTVYFTVFVLSYSRLLHVSVSQRPTDTGMLIHQHDAAFRYFGGMPQECVYDQTKRVVINEVFRELTLNQRFHQYATAAGFHIRTCEGYDPESKGKVEAGVKYVKHNGLYGETFVDWRDLEQYVADWLDRTANQRRHGSTGQSPRALYAREEKARMLPYLPPSCLDAAAAVVVTRKADKTGLIAWQSNKYSVPMAYQNARVGVCEQDGQLRISDLSSGEVIAEHGVCLDKGQILKNTHHYRDRDLRVEALEQELQQLLGHPDRALALCTVLKASSPKIYKDQLAGAKQVLAEHLRCHGALPEALWQRLLDTPRLTATGLKERLAAYQQHPERITPAEVKPATSPARPSWPVMPPCMATPLARE</sequence>
<dbReference type="SUPFAM" id="SSF53098">
    <property type="entry name" value="Ribonuclease H-like"/>
    <property type="match status" value="1"/>
</dbReference>
<keyword evidence="2" id="KW-0815">Transposition</keyword>
<evidence type="ECO:0000256" key="4">
    <source>
        <dbReference type="ARBA" id="ARBA00023172"/>
    </source>
</evidence>
<evidence type="ECO:0000313" key="7">
    <source>
        <dbReference type="EMBL" id="EIC29346.1"/>
    </source>
</evidence>
<dbReference type="Pfam" id="PF13384">
    <property type="entry name" value="HTH_23"/>
    <property type="match status" value="1"/>
</dbReference>
<organism evidence="7 8">
    <name type="scientific">Methylomicrobium album BG8</name>
    <dbReference type="NCBI Taxonomy" id="686340"/>
    <lineage>
        <taxon>Bacteria</taxon>
        <taxon>Pseudomonadati</taxon>
        <taxon>Pseudomonadota</taxon>
        <taxon>Gammaproteobacteria</taxon>
        <taxon>Methylococcales</taxon>
        <taxon>Methylococcaceae</taxon>
        <taxon>Methylomicrobium</taxon>
    </lineage>
</organism>
<dbReference type="AlphaFoldDB" id="H8GLI1"/>
<evidence type="ECO:0000259" key="6">
    <source>
        <dbReference type="PROSITE" id="PS50994"/>
    </source>
</evidence>
<dbReference type="NCBIfam" id="NF033546">
    <property type="entry name" value="transpos_IS21"/>
    <property type="match status" value="1"/>
</dbReference>
<dbReference type="Pfam" id="PF00665">
    <property type="entry name" value="rve"/>
    <property type="match status" value="1"/>
</dbReference>
<feature type="domain" description="HTH IS21-type" evidence="5">
    <location>
        <begin position="7"/>
        <end position="71"/>
    </location>
</feature>
<dbReference type="HOGENOM" id="CLU_020626_1_4_6"/>
<proteinExistence type="inferred from homology"/>
<dbReference type="EMBL" id="CM001475">
    <property type="protein sequence ID" value="EIC29346.1"/>
    <property type="molecule type" value="Genomic_DNA"/>
</dbReference>
<evidence type="ECO:0000313" key="8">
    <source>
        <dbReference type="Proteomes" id="UP000005090"/>
    </source>
</evidence>
<dbReference type="Gene3D" id="1.10.10.60">
    <property type="entry name" value="Homeodomain-like"/>
    <property type="match status" value="1"/>
</dbReference>
<evidence type="ECO:0000256" key="1">
    <source>
        <dbReference type="ARBA" id="ARBA00009277"/>
    </source>
</evidence>
<dbReference type="InterPro" id="IPR009057">
    <property type="entry name" value="Homeodomain-like_sf"/>
</dbReference>
<dbReference type="PROSITE" id="PS50531">
    <property type="entry name" value="HTH_IS21"/>
    <property type="match status" value="1"/>
</dbReference>
<dbReference type="GO" id="GO:0032196">
    <property type="term" value="P:transposition"/>
    <property type="evidence" value="ECO:0007669"/>
    <property type="project" value="UniProtKB-KW"/>
</dbReference>
<gene>
    <name evidence="7" type="ORF">Metal_1564</name>
</gene>
<protein>
    <submittedName>
        <fullName evidence="7">Transposase</fullName>
    </submittedName>
</protein>
<keyword evidence="3" id="KW-0238">DNA-binding</keyword>
<comment type="similarity">
    <text evidence="1">Belongs to the transposase IS21/IS408/IS1162 family.</text>
</comment>
<feature type="domain" description="Integrase catalytic" evidence="6">
    <location>
        <begin position="123"/>
        <end position="298"/>
    </location>
</feature>
<dbReference type="eggNOG" id="COG4584">
    <property type="taxonomic scope" value="Bacteria"/>
</dbReference>
<dbReference type="SUPFAM" id="SSF46689">
    <property type="entry name" value="Homeodomain-like"/>
    <property type="match status" value="1"/>
</dbReference>
<dbReference type="GO" id="GO:0003677">
    <property type="term" value="F:DNA binding"/>
    <property type="evidence" value="ECO:0007669"/>
    <property type="project" value="UniProtKB-KW"/>
</dbReference>
<dbReference type="InterPro" id="IPR001584">
    <property type="entry name" value="Integrase_cat-core"/>
</dbReference>
<dbReference type="GO" id="GO:0006310">
    <property type="term" value="P:DNA recombination"/>
    <property type="evidence" value="ECO:0007669"/>
    <property type="project" value="UniProtKB-KW"/>
</dbReference>
<dbReference type="Pfam" id="PF22483">
    <property type="entry name" value="Mu-transpos_C_2"/>
    <property type="match status" value="1"/>
</dbReference>
<evidence type="ECO:0000256" key="2">
    <source>
        <dbReference type="ARBA" id="ARBA00022578"/>
    </source>
</evidence>
<dbReference type="InterPro" id="IPR054353">
    <property type="entry name" value="IstA-like_C"/>
</dbReference>
<dbReference type="PANTHER" id="PTHR35004:SF6">
    <property type="entry name" value="TRANSPOSASE"/>
    <property type="match status" value="1"/>
</dbReference>
<dbReference type="InterPro" id="IPR036397">
    <property type="entry name" value="RNaseH_sf"/>
</dbReference>
<dbReference type="GO" id="GO:0015074">
    <property type="term" value="P:DNA integration"/>
    <property type="evidence" value="ECO:0007669"/>
    <property type="project" value="InterPro"/>
</dbReference>
<keyword evidence="8" id="KW-1185">Reference proteome</keyword>
<dbReference type="InterPro" id="IPR017894">
    <property type="entry name" value="HTH_IS21_transposase_type"/>
</dbReference>
<accession>H8GLI1</accession>
<evidence type="ECO:0000256" key="3">
    <source>
        <dbReference type="ARBA" id="ARBA00023125"/>
    </source>
</evidence>
<dbReference type="STRING" id="686340.Metal_1564"/>
<dbReference type="InterPro" id="IPR012337">
    <property type="entry name" value="RNaseH-like_sf"/>
</dbReference>
<dbReference type="Gene3D" id="3.30.420.10">
    <property type="entry name" value="Ribonuclease H-like superfamily/Ribonuclease H"/>
    <property type="match status" value="1"/>
</dbReference>
<dbReference type="Proteomes" id="UP000005090">
    <property type="component" value="Chromosome"/>
</dbReference>
<name>H8GLI1_METAL</name>
<keyword evidence="4" id="KW-0233">DNA recombination</keyword>
<evidence type="ECO:0000259" key="5">
    <source>
        <dbReference type="PROSITE" id="PS50531"/>
    </source>
</evidence>
<dbReference type="PROSITE" id="PS50994">
    <property type="entry name" value="INTEGRASE"/>
    <property type="match status" value="1"/>
</dbReference>
<dbReference type="PANTHER" id="PTHR35004">
    <property type="entry name" value="TRANSPOSASE RV3428C-RELATED"/>
    <property type="match status" value="1"/>
</dbReference>
<reference evidence="7 8" key="1">
    <citation type="journal article" date="2013" name="Genome Announc.">
        <title>Genome Sequence of the Obligate Gammaproteobacterial Methanotroph Methylomicrobium album Strain BG8.</title>
        <authorList>
            <person name="Kits K.D."/>
            <person name="Kalyuzhnaya M.G."/>
            <person name="Klotz M.G."/>
            <person name="Jetten M.S."/>
            <person name="Op den Camp H.J."/>
            <person name="Vuilleumier S."/>
            <person name="Bringel F."/>
            <person name="Dispirito A.A."/>
            <person name="Murrell J.C."/>
            <person name="Bruce D."/>
            <person name="Cheng J.F."/>
            <person name="Copeland A."/>
            <person name="Goodwin L."/>
            <person name="Hauser L."/>
            <person name="Lajus A."/>
            <person name="Land M.L."/>
            <person name="Lapidus A."/>
            <person name="Lucas S."/>
            <person name="Medigue C."/>
            <person name="Pitluck S."/>
            <person name="Woyke T."/>
            <person name="Zeytun A."/>
            <person name="Stein L.Y."/>
        </authorList>
    </citation>
    <scope>NUCLEOTIDE SEQUENCE [LARGE SCALE GENOMIC DNA]</scope>
    <source>
        <strain evidence="7 8">BG8</strain>
    </source>
</reference>